<dbReference type="Proteomes" id="UP001319180">
    <property type="component" value="Unassembled WGS sequence"/>
</dbReference>
<comment type="caution">
    <text evidence="3">The sequence shown here is derived from an EMBL/GenBank/DDBJ whole genome shotgun (WGS) entry which is preliminary data.</text>
</comment>
<dbReference type="CDD" id="cd00293">
    <property type="entry name" value="USP-like"/>
    <property type="match status" value="1"/>
</dbReference>
<dbReference type="Gene3D" id="3.40.50.620">
    <property type="entry name" value="HUPs"/>
    <property type="match status" value="1"/>
</dbReference>
<proteinExistence type="inferred from homology"/>
<sequence length="283" mass="31892">MKKILVPYDFSKTAAHAYRFALDVAARAKGATVHILHVIELPVMHDSVLMPVLDFETQLLKELREKAEKQLTAMVDKHPHEDVKVVQHVHFGAVLKSIREYAHEQAIDLIVAGSHGASGVRELFIGSNAEKIVRFSSVPVLIVKEYYKGAIKNIVFPNTLDTEGQDELVKRVKALQRFFHADLHIVWINTPYNFASDTETYARLHDFVKKYGIRNYTVHVFNHNDEEQGILEFARTVGGNLIAMGTRGRKGVAHFFNGSVAEDVVNHSSHPVWTYSPQEAESA</sequence>
<dbReference type="SUPFAM" id="SSF52402">
    <property type="entry name" value="Adenine nucleotide alpha hydrolases-like"/>
    <property type="match status" value="2"/>
</dbReference>
<dbReference type="AlphaFoldDB" id="A0AAP2D8U7"/>
<reference evidence="3 4" key="1">
    <citation type="submission" date="2021-05" db="EMBL/GenBank/DDBJ databases">
        <title>A Polyphasic approach of four new species of the genus Ohtaekwangia: Ohtaekwangia histidinii sp. nov., Ohtaekwangia cretensis sp. nov., Ohtaekwangia indiensis sp. nov., Ohtaekwangia reichenbachii sp. nov. from diverse environment.</title>
        <authorList>
            <person name="Octaviana S."/>
        </authorList>
    </citation>
    <scope>NUCLEOTIDE SEQUENCE [LARGE SCALE GENOMIC DNA]</scope>
    <source>
        <strain evidence="3 4">PWU37</strain>
    </source>
</reference>
<evidence type="ECO:0000259" key="2">
    <source>
        <dbReference type="Pfam" id="PF00582"/>
    </source>
</evidence>
<organism evidence="3 4">
    <name type="scientific">Dawidia soli</name>
    <dbReference type="NCBI Taxonomy" id="2782352"/>
    <lineage>
        <taxon>Bacteria</taxon>
        <taxon>Pseudomonadati</taxon>
        <taxon>Bacteroidota</taxon>
        <taxon>Cytophagia</taxon>
        <taxon>Cytophagales</taxon>
        <taxon>Chryseotaleaceae</taxon>
        <taxon>Dawidia</taxon>
    </lineage>
</organism>
<dbReference type="InterPro" id="IPR006016">
    <property type="entry name" value="UspA"/>
</dbReference>
<protein>
    <submittedName>
        <fullName evidence="3">Universal stress protein</fullName>
    </submittedName>
</protein>
<dbReference type="Pfam" id="PF00582">
    <property type="entry name" value="Usp"/>
    <property type="match status" value="2"/>
</dbReference>
<accession>A0AAP2D8U7</accession>
<evidence type="ECO:0000313" key="3">
    <source>
        <dbReference type="EMBL" id="MBT1686470.1"/>
    </source>
</evidence>
<dbReference type="PANTHER" id="PTHR46268:SF6">
    <property type="entry name" value="UNIVERSAL STRESS PROTEIN UP12"/>
    <property type="match status" value="1"/>
</dbReference>
<name>A0AAP2D8U7_9BACT</name>
<feature type="domain" description="UspA" evidence="2">
    <location>
        <begin position="211"/>
        <end position="274"/>
    </location>
</feature>
<gene>
    <name evidence="3" type="ORF">KK078_07890</name>
</gene>
<dbReference type="InterPro" id="IPR006015">
    <property type="entry name" value="Universal_stress_UspA"/>
</dbReference>
<dbReference type="InterPro" id="IPR014729">
    <property type="entry name" value="Rossmann-like_a/b/a_fold"/>
</dbReference>
<keyword evidence="4" id="KW-1185">Reference proteome</keyword>
<feature type="domain" description="UspA" evidence="2">
    <location>
        <begin position="1"/>
        <end position="144"/>
    </location>
</feature>
<dbReference type="EMBL" id="JAHESC010000008">
    <property type="protein sequence ID" value="MBT1686470.1"/>
    <property type="molecule type" value="Genomic_DNA"/>
</dbReference>
<comment type="similarity">
    <text evidence="1">Belongs to the universal stress protein A family.</text>
</comment>
<dbReference type="RefSeq" id="WP_254089707.1">
    <property type="nucleotide sequence ID" value="NZ_JAHESC010000008.1"/>
</dbReference>
<dbReference type="PANTHER" id="PTHR46268">
    <property type="entry name" value="STRESS RESPONSE PROTEIN NHAX"/>
    <property type="match status" value="1"/>
</dbReference>
<evidence type="ECO:0000313" key="4">
    <source>
        <dbReference type="Proteomes" id="UP001319180"/>
    </source>
</evidence>
<evidence type="ECO:0000256" key="1">
    <source>
        <dbReference type="ARBA" id="ARBA00008791"/>
    </source>
</evidence>
<dbReference type="PRINTS" id="PR01438">
    <property type="entry name" value="UNVRSLSTRESS"/>
</dbReference>
<dbReference type="Gene3D" id="3.40.50.12370">
    <property type="match status" value="1"/>
</dbReference>